<feature type="transmembrane region" description="Helical" evidence="2">
    <location>
        <begin position="108"/>
        <end position="128"/>
    </location>
</feature>
<keyword evidence="2" id="KW-0812">Transmembrane</keyword>
<reference evidence="3 4" key="1">
    <citation type="journal article" date="2007" name="Science">
        <title>The Chlamydomonas genome reveals the evolution of key animal and plant functions.</title>
        <authorList>
            <person name="Merchant S.S."/>
            <person name="Prochnik S.E."/>
            <person name="Vallon O."/>
            <person name="Harris E.H."/>
            <person name="Karpowicz S.J."/>
            <person name="Witman G.B."/>
            <person name="Terry A."/>
            <person name="Salamov A."/>
            <person name="Fritz-Laylin L.K."/>
            <person name="Marechal-Drouard L."/>
            <person name="Marshall W.F."/>
            <person name="Qu L.H."/>
            <person name="Nelson D.R."/>
            <person name="Sanderfoot A.A."/>
            <person name="Spalding M.H."/>
            <person name="Kapitonov V.V."/>
            <person name="Ren Q."/>
            <person name="Ferris P."/>
            <person name="Lindquist E."/>
            <person name="Shapiro H."/>
            <person name="Lucas S.M."/>
            <person name="Grimwood J."/>
            <person name="Schmutz J."/>
            <person name="Cardol P."/>
            <person name="Cerutti H."/>
            <person name="Chanfreau G."/>
            <person name="Chen C.L."/>
            <person name="Cognat V."/>
            <person name="Croft M.T."/>
            <person name="Dent R."/>
            <person name="Dutcher S."/>
            <person name="Fernandez E."/>
            <person name="Fukuzawa H."/>
            <person name="Gonzalez-Ballester D."/>
            <person name="Gonzalez-Halphen D."/>
            <person name="Hallmann A."/>
            <person name="Hanikenne M."/>
            <person name="Hippler M."/>
            <person name="Inwood W."/>
            <person name="Jabbari K."/>
            <person name="Kalanon M."/>
            <person name="Kuras R."/>
            <person name="Lefebvre P.A."/>
            <person name="Lemaire S.D."/>
            <person name="Lobanov A.V."/>
            <person name="Lohr M."/>
            <person name="Manuell A."/>
            <person name="Meier I."/>
            <person name="Mets L."/>
            <person name="Mittag M."/>
            <person name="Mittelmeier T."/>
            <person name="Moroney J.V."/>
            <person name="Moseley J."/>
            <person name="Napoli C."/>
            <person name="Nedelcu A.M."/>
            <person name="Niyogi K."/>
            <person name="Novoselov S.V."/>
            <person name="Paulsen I.T."/>
            <person name="Pazour G."/>
            <person name="Purton S."/>
            <person name="Ral J.P."/>
            <person name="Riano-Pachon D.M."/>
            <person name="Riekhof W."/>
            <person name="Rymarquis L."/>
            <person name="Schroda M."/>
            <person name="Stern D."/>
            <person name="Umen J."/>
            <person name="Willows R."/>
            <person name="Wilson N."/>
            <person name="Zimmer S.L."/>
            <person name="Allmer J."/>
            <person name="Balk J."/>
            <person name="Bisova K."/>
            <person name="Chen C.J."/>
            <person name="Elias M."/>
            <person name="Gendler K."/>
            <person name="Hauser C."/>
            <person name="Lamb M.R."/>
            <person name="Ledford H."/>
            <person name="Long J.C."/>
            <person name="Minagawa J."/>
            <person name="Page M.D."/>
            <person name="Pan J."/>
            <person name="Pootakham W."/>
            <person name="Roje S."/>
            <person name="Rose A."/>
            <person name="Stahlberg E."/>
            <person name="Terauchi A.M."/>
            <person name="Yang P."/>
            <person name="Ball S."/>
            <person name="Bowler C."/>
            <person name="Dieckmann C.L."/>
            <person name="Gladyshev V.N."/>
            <person name="Green P."/>
            <person name="Jorgensen R."/>
            <person name="Mayfield S."/>
            <person name="Mueller-Roeber B."/>
            <person name="Rajamani S."/>
            <person name="Sayre R.T."/>
            <person name="Brokstein P."/>
            <person name="Dubchak I."/>
            <person name="Goodstein D."/>
            <person name="Hornick L."/>
            <person name="Huang Y.W."/>
            <person name="Jhaveri J."/>
            <person name="Luo Y."/>
            <person name="Martinez D."/>
            <person name="Ngau W.C."/>
            <person name="Otillar B."/>
            <person name="Poliakov A."/>
            <person name="Porter A."/>
            <person name="Szajkowski L."/>
            <person name="Werner G."/>
            <person name="Zhou K."/>
            <person name="Grigoriev I.V."/>
            <person name="Rokhsar D.S."/>
            <person name="Grossman A.R."/>
        </authorList>
    </citation>
    <scope>NUCLEOTIDE SEQUENCE [LARGE SCALE GENOMIC DNA]</scope>
    <source>
        <strain evidence="4">CC-503</strain>
    </source>
</reference>
<feature type="transmembrane region" description="Helical" evidence="2">
    <location>
        <begin position="140"/>
        <end position="160"/>
    </location>
</feature>
<dbReference type="KEGG" id="cre:CHLRE_09g407850v5"/>
<proteinExistence type="predicted"/>
<dbReference type="Proteomes" id="UP000006906">
    <property type="component" value="Chromosome 9"/>
</dbReference>
<dbReference type="InParanoid" id="A0A2K3DFF3"/>
<evidence type="ECO:0000256" key="1">
    <source>
        <dbReference type="SAM" id="MobiDB-lite"/>
    </source>
</evidence>
<keyword evidence="4" id="KW-1185">Reference proteome</keyword>
<gene>
    <name evidence="3" type="ORF">CHLRE_09g407850v5</name>
</gene>
<name>A0A2K3DFF3_CHLRE</name>
<protein>
    <submittedName>
        <fullName evidence="3">Uncharacterized protein</fullName>
    </submittedName>
</protein>
<dbReference type="GeneID" id="5723241"/>
<organism evidence="3 4">
    <name type="scientific">Chlamydomonas reinhardtii</name>
    <name type="common">Chlamydomonas smithii</name>
    <dbReference type="NCBI Taxonomy" id="3055"/>
    <lineage>
        <taxon>Eukaryota</taxon>
        <taxon>Viridiplantae</taxon>
        <taxon>Chlorophyta</taxon>
        <taxon>core chlorophytes</taxon>
        <taxon>Chlorophyceae</taxon>
        <taxon>CS clade</taxon>
        <taxon>Chlamydomonadales</taxon>
        <taxon>Chlamydomonadaceae</taxon>
        <taxon>Chlamydomonas</taxon>
    </lineage>
</organism>
<dbReference type="PaxDb" id="3055-EDP00078"/>
<dbReference type="AlphaFoldDB" id="A0A2K3DFF3"/>
<dbReference type="Gramene" id="PNW79252">
    <property type="protein sequence ID" value="PNW79252"/>
    <property type="gene ID" value="CHLRE_09g407850v5"/>
</dbReference>
<sequence length="291" mass="31543">MPLGALLNSTMRCGSTALPLRRKCFVARAPARFRGPIRQGAVVVRASAGDGSAPMMPEPEGPREISLTRRVPGVGYTFMLAGALKIMTVGWIATSAPRECVRTAAGQYAQFLLLPVGLLLCLIAKKIVDAGLHESKRFMAFVLGLTAFAYFGLYPVLYRYEPKTYHAQQRLLEAATHQPARSPYPEDAASTAAAGRKKFIVQRQLEGEYDNRLPSYYSRAPEMQMAEVNDRVGSLPDGMLGATVGSTTAERRLPAGTAAVGSRAPRRMAGANVPSMYETQSRIPGLEDSDF</sequence>
<evidence type="ECO:0000313" key="3">
    <source>
        <dbReference type="EMBL" id="PNW79252.1"/>
    </source>
</evidence>
<evidence type="ECO:0000256" key="2">
    <source>
        <dbReference type="SAM" id="Phobius"/>
    </source>
</evidence>
<evidence type="ECO:0000313" key="4">
    <source>
        <dbReference type="Proteomes" id="UP000006906"/>
    </source>
</evidence>
<dbReference type="OrthoDB" id="545559at2759"/>
<dbReference type="EMBL" id="CM008970">
    <property type="protein sequence ID" value="PNW79252.1"/>
    <property type="molecule type" value="Genomic_DNA"/>
</dbReference>
<feature type="region of interest" description="Disordered" evidence="1">
    <location>
        <begin position="245"/>
        <end position="291"/>
    </location>
</feature>
<accession>A0A2K3DFF3</accession>
<keyword evidence="2" id="KW-0472">Membrane</keyword>
<dbReference type="RefSeq" id="XP_001697684.2">
    <property type="nucleotide sequence ID" value="XM_001697632.2"/>
</dbReference>
<keyword evidence="2" id="KW-1133">Transmembrane helix</keyword>
<feature type="transmembrane region" description="Helical" evidence="2">
    <location>
        <begin position="73"/>
        <end position="93"/>
    </location>
</feature>